<sequence length="164" mass="18480">MLRLPHYEEGVNSRLRSVTNPRGREPERAPESEPSELLMQATRALRRRWAASLEPWGLAPHEARALRVICDSDGARLSDVAAHLRIAPRSATEVVDALQEKAFVERMPDPTDRRAVLAVPTDAGRALAQEIGAARQQVSRDYFARLEPQEWEQLTGLLRRLISD</sequence>
<organism evidence="3 4">
    <name type="scientific">Occultella gossypii</name>
    <dbReference type="NCBI Taxonomy" id="2800820"/>
    <lineage>
        <taxon>Bacteria</taxon>
        <taxon>Bacillati</taxon>
        <taxon>Actinomycetota</taxon>
        <taxon>Actinomycetes</taxon>
        <taxon>Micrococcales</taxon>
        <taxon>Ruaniaceae</taxon>
        <taxon>Occultella</taxon>
    </lineage>
</organism>
<evidence type="ECO:0000313" key="4">
    <source>
        <dbReference type="Proteomes" id="UP000826651"/>
    </source>
</evidence>
<feature type="compositionally biased region" description="Basic and acidic residues" evidence="1">
    <location>
        <begin position="1"/>
        <end position="11"/>
    </location>
</feature>
<dbReference type="InterPro" id="IPR000835">
    <property type="entry name" value="HTH_MarR-typ"/>
</dbReference>
<name>A0ABS7SBD8_9MICO</name>
<dbReference type="EMBL" id="JAGSHT010000013">
    <property type="protein sequence ID" value="MBZ2197188.1"/>
    <property type="molecule type" value="Genomic_DNA"/>
</dbReference>
<proteinExistence type="predicted"/>
<feature type="region of interest" description="Disordered" evidence="1">
    <location>
        <begin position="1"/>
        <end position="35"/>
    </location>
</feature>
<feature type="domain" description="HTH marR-type" evidence="2">
    <location>
        <begin position="31"/>
        <end position="163"/>
    </location>
</feature>
<evidence type="ECO:0000256" key="1">
    <source>
        <dbReference type="SAM" id="MobiDB-lite"/>
    </source>
</evidence>
<gene>
    <name evidence="3" type="ORF">KCQ71_13565</name>
</gene>
<protein>
    <submittedName>
        <fullName evidence="3">Winged helix-turn-helix transcriptional regulator</fullName>
    </submittedName>
</protein>
<evidence type="ECO:0000313" key="3">
    <source>
        <dbReference type="EMBL" id="MBZ2197188.1"/>
    </source>
</evidence>
<dbReference type="SMART" id="SM00347">
    <property type="entry name" value="HTH_MARR"/>
    <property type="match status" value="1"/>
</dbReference>
<dbReference type="PRINTS" id="PR00598">
    <property type="entry name" value="HTHMARR"/>
</dbReference>
<dbReference type="Pfam" id="PF01047">
    <property type="entry name" value="MarR"/>
    <property type="match status" value="1"/>
</dbReference>
<reference evidence="3 4" key="1">
    <citation type="submission" date="2021-04" db="EMBL/GenBank/DDBJ databases">
        <title>Ruania sp. nov., isolated from sandy soil of mangrove forest.</title>
        <authorList>
            <person name="Ge X."/>
            <person name="Huang R."/>
            <person name="Liu W."/>
        </authorList>
    </citation>
    <scope>NUCLEOTIDE SEQUENCE [LARGE SCALE GENOMIC DNA]</scope>
    <source>
        <strain evidence="3 4">N2-46</strain>
    </source>
</reference>
<dbReference type="Gene3D" id="1.10.10.10">
    <property type="entry name" value="Winged helix-like DNA-binding domain superfamily/Winged helix DNA-binding domain"/>
    <property type="match status" value="1"/>
</dbReference>
<keyword evidence="4" id="KW-1185">Reference proteome</keyword>
<feature type="compositionally biased region" description="Basic and acidic residues" evidence="1">
    <location>
        <begin position="22"/>
        <end position="31"/>
    </location>
</feature>
<evidence type="ECO:0000259" key="2">
    <source>
        <dbReference type="PROSITE" id="PS50995"/>
    </source>
</evidence>
<dbReference type="SUPFAM" id="SSF46785">
    <property type="entry name" value="Winged helix' DNA-binding domain"/>
    <property type="match status" value="1"/>
</dbReference>
<comment type="caution">
    <text evidence="3">The sequence shown here is derived from an EMBL/GenBank/DDBJ whole genome shotgun (WGS) entry which is preliminary data.</text>
</comment>
<accession>A0ABS7SBD8</accession>
<dbReference type="InterPro" id="IPR036390">
    <property type="entry name" value="WH_DNA-bd_sf"/>
</dbReference>
<dbReference type="Proteomes" id="UP000826651">
    <property type="component" value="Unassembled WGS sequence"/>
</dbReference>
<dbReference type="InterPro" id="IPR036388">
    <property type="entry name" value="WH-like_DNA-bd_sf"/>
</dbReference>
<dbReference type="PANTHER" id="PTHR33164:SF99">
    <property type="entry name" value="MARR FAMILY REGULATORY PROTEIN"/>
    <property type="match status" value="1"/>
</dbReference>
<dbReference type="InterPro" id="IPR039422">
    <property type="entry name" value="MarR/SlyA-like"/>
</dbReference>
<dbReference type="PANTHER" id="PTHR33164">
    <property type="entry name" value="TRANSCRIPTIONAL REGULATOR, MARR FAMILY"/>
    <property type="match status" value="1"/>
</dbReference>
<dbReference type="PROSITE" id="PS50995">
    <property type="entry name" value="HTH_MARR_2"/>
    <property type="match status" value="1"/>
</dbReference>